<evidence type="ECO:0000313" key="4">
    <source>
        <dbReference type="EMBL" id="QTA90921.1"/>
    </source>
</evidence>
<sequence length="576" mass="64384">MKLRQNKIILVIFLTMTFFTLCGAAGADEPAKLLILPFNIYSDKDLTFLKEGILNMLSTRLTLEGEAIPFSREETLKIIKGVAEPGNERTAVSLGLKANADYVLYGSLTVFGDSISTDARFFDLHEKKTVVTFYEIGKNNSDVISHINLFASRINEKVFGRESDLPQPAQKKPADESRRHPEAVWAEGKRIKTNTEPPSAEVPVPSAETPAPSVKLSVPFTKDSLISAEPGPIFAGGIWKSKNFNSQIKAMSIGDVNGDGKNETIFIGERTVFIYRYTNSGLKKIGEIGDGSFYSFLGVDVADINKNGKAEIFVTSIHSDNGYLQSFVLEWDGTKFAKIVDNARWHYRVLNIPDKGKILMGQKRGARGVFASAIYELKWAGDEYISVNRQLLPKGMNVYNFTYGDVLNNGQEKVVAFSKRDYLRILDRNGNEEWKSTERFGGGLTYIEFPSEAASRIGSLEETDILYLSQRIHIADVDNDGKNEVIVGQNRDKARRIFSRLRMFESGHIECLVWKDLGLYPKWRIRDISGHISDYLIADINNDGKDELVFSVVTKTGSFIGKPKSFIALQEIPGSY</sequence>
<dbReference type="AlphaFoldDB" id="A0A975BSP7"/>
<dbReference type="EMBL" id="CP061800">
    <property type="protein sequence ID" value="QTA90921.1"/>
    <property type="molecule type" value="Genomic_DNA"/>
</dbReference>
<evidence type="ECO:0000313" key="5">
    <source>
        <dbReference type="Proteomes" id="UP000663722"/>
    </source>
</evidence>
<dbReference type="Pfam" id="PF13517">
    <property type="entry name" value="FG-GAP_3"/>
    <property type="match status" value="1"/>
</dbReference>
<feature type="signal peptide" evidence="3">
    <location>
        <begin position="1"/>
        <end position="27"/>
    </location>
</feature>
<dbReference type="InterPro" id="IPR013517">
    <property type="entry name" value="FG-GAP"/>
</dbReference>
<evidence type="ECO:0008006" key="6">
    <source>
        <dbReference type="Google" id="ProtNLM"/>
    </source>
</evidence>
<dbReference type="RefSeq" id="WP_207678912.1">
    <property type="nucleotide sequence ID" value="NZ_CP061800.1"/>
</dbReference>
<organism evidence="4 5">
    <name type="scientific">Desulfonema magnum</name>
    <dbReference type="NCBI Taxonomy" id="45655"/>
    <lineage>
        <taxon>Bacteria</taxon>
        <taxon>Pseudomonadati</taxon>
        <taxon>Thermodesulfobacteriota</taxon>
        <taxon>Desulfobacteria</taxon>
        <taxon>Desulfobacterales</taxon>
        <taxon>Desulfococcaceae</taxon>
        <taxon>Desulfonema</taxon>
    </lineage>
</organism>
<evidence type="ECO:0000256" key="2">
    <source>
        <dbReference type="SAM" id="MobiDB-lite"/>
    </source>
</evidence>
<feature type="compositionally biased region" description="Basic and acidic residues" evidence="2">
    <location>
        <begin position="172"/>
        <end position="190"/>
    </location>
</feature>
<gene>
    <name evidence="4" type="ORF">dnm_069830</name>
</gene>
<feature type="region of interest" description="Disordered" evidence="2">
    <location>
        <begin position="161"/>
        <end position="208"/>
    </location>
</feature>
<protein>
    <recommendedName>
        <fullName evidence="6">VCBS repeat-containing protein</fullName>
    </recommendedName>
</protein>
<reference evidence="4" key="1">
    <citation type="journal article" date="2021" name="Microb. Physiol.">
        <title>Proteogenomic Insights into the Physiology of Marine, Sulfate-Reducing, Filamentous Desulfonema limicola and Desulfonema magnum.</title>
        <authorList>
            <person name="Schnaars V."/>
            <person name="Wohlbrand L."/>
            <person name="Scheve S."/>
            <person name="Hinrichs C."/>
            <person name="Reinhardt R."/>
            <person name="Rabus R."/>
        </authorList>
    </citation>
    <scope>NUCLEOTIDE SEQUENCE</scope>
    <source>
        <strain evidence="4">4be13</strain>
    </source>
</reference>
<feature type="chain" id="PRO_5037240681" description="VCBS repeat-containing protein" evidence="3">
    <location>
        <begin position="28"/>
        <end position="576"/>
    </location>
</feature>
<dbReference type="InterPro" id="IPR028994">
    <property type="entry name" value="Integrin_alpha_N"/>
</dbReference>
<dbReference type="SUPFAM" id="SSF69318">
    <property type="entry name" value="Integrin alpha N-terminal domain"/>
    <property type="match status" value="1"/>
</dbReference>
<evidence type="ECO:0000256" key="1">
    <source>
        <dbReference type="ARBA" id="ARBA00022729"/>
    </source>
</evidence>
<accession>A0A975BSP7</accession>
<keyword evidence="5" id="KW-1185">Reference proteome</keyword>
<name>A0A975BSP7_9BACT</name>
<evidence type="ECO:0000256" key="3">
    <source>
        <dbReference type="SAM" id="SignalP"/>
    </source>
</evidence>
<proteinExistence type="predicted"/>
<dbReference type="KEGG" id="dmm:dnm_069830"/>
<dbReference type="Proteomes" id="UP000663722">
    <property type="component" value="Chromosome"/>
</dbReference>
<keyword evidence="1 3" id="KW-0732">Signal</keyword>